<dbReference type="InterPro" id="IPR036736">
    <property type="entry name" value="ACP-like_sf"/>
</dbReference>
<dbReference type="SUPFAM" id="SSF47336">
    <property type="entry name" value="ACP-like"/>
    <property type="match status" value="3"/>
</dbReference>
<dbReference type="InterPro" id="IPR036291">
    <property type="entry name" value="NAD(P)-bd_dom_sf"/>
</dbReference>
<dbReference type="InterPro" id="IPR020806">
    <property type="entry name" value="PKS_PP-bd"/>
</dbReference>
<evidence type="ECO:0000256" key="4">
    <source>
        <dbReference type="ARBA" id="ARBA00022598"/>
    </source>
</evidence>
<dbReference type="PANTHER" id="PTHR45527:SF1">
    <property type="entry name" value="FATTY ACID SYNTHASE"/>
    <property type="match status" value="1"/>
</dbReference>
<dbReference type="RefSeq" id="WP_253020911.1">
    <property type="nucleotide sequence ID" value="NZ_JAOSHN010000006.1"/>
</dbReference>
<dbReference type="GO" id="GO:0016874">
    <property type="term" value="F:ligase activity"/>
    <property type="evidence" value="ECO:0007669"/>
    <property type="project" value="UniProtKB-KW"/>
</dbReference>
<dbReference type="GO" id="GO:0031177">
    <property type="term" value="F:phosphopantetheine binding"/>
    <property type="evidence" value="ECO:0007669"/>
    <property type="project" value="InterPro"/>
</dbReference>
<dbReference type="Gene3D" id="3.30.559.10">
    <property type="entry name" value="Chloramphenicol acetyltransferase-like domain"/>
    <property type="match status" value="2"/>
</dbReference>
<dbReference type="InterPro" id="IPR045851">
    <property type="entry name" value="AMP-bd_C_sf"/>
</dbReference>
<dbReference type="PROSITE" id="PS00455">
    <property type="entry name" value="AMP_BINDING"/>
    <property type="match status" value="2"/>
</dbReference>
<dbReference type="InterPro" id="IPR001242">
    <property type="entry name" value="Condensation_dom"/>
</dbReference>
<dbReference type="GO" id="GO:0044550">
    <property type="term" value="P:secondary metabolite biosynthetic process"/>
    <property type="evidence" value="ECO:0007669"/>
    <property type="project" value="TreeGrafter"/>
</dbReference>
<dbReference type="InterPro" id="IPR013120">
    <property type="entry name" value="FAR_NAD-bd"/>
</dbReference>
<organism evidence="6 7">
    <name type="scientific">Hominibacterium faecale</name>
    <dbReference type="NCBI Taxonomy" id="2839743"/>
    <lineage>
        <taxon>Bacteria</taxon>
        <taxon>Bacillati</taxon>
        <taxon>Bacillota</taxon>
        <taxon>Clostridia</taxon>
        <taxon>Peptostreptococcales</taxon>
        <taxon>Anaerovoracaceae</taxon>
        <taxon>Hominibacterium</taxon>
    </lineage>
</organism>
<comment type="caution">
    <text evidence="6">The sequence shown here is derived from an EMBL/GenBank/DDBJ whole genome shotgun (WGS) entry which is preliminary data.</text>
</comment>
<dbReference type="Pfam" id="PF13193">
    <property type="entry name" value="AMP-binding_C"/>
    <property type="match status" value="3"/>
</dbReference>
<dbReference type="Gene3D" id="3.40.50.720">
    <property type="entry name" value="NAD(P)-binding Rossmann-like Domain"/>
    <property type="match status" value="1"/>
</dbReference>
<keyword evidence="3" id="KW-0597">Phosphoprotein</keyword>
<dbReference type="GO" id="GO:0043041">
    <property type="term" value="P:amino acid activation for nonribosomal peptide biosynthetic process"/>
    <property type="evidence" value="ECO:0007669"/>
    <property type="project" value="TreeGrafter"/>
</dbReference>
<feature type="domain" description="Carrier" evidence="5">
    <location>
        <begin position="482"/>
        <end position="554"/>
    </location>
</feature>
<dbReference type="SUPFAM" id="SSF56801">
    <property type="entry name" value="Acetyl-CoA synthetase-like"/>
    <property type="match status" value="3"/>
</dbReference>
<dbReference type="InterPro" id="IPR023213">
    <property type="entry name" value="CAT-like_dom_sf"/>
</dbReference>
<protein>
    <submittedName>
        <fullName evidence="6">Amino acid adenylation domain-containing protein</fullName>
    </submittedName>
</protein>
<keyword evidence="4" id="KW-0436">Ligase</keyword>
<dbReference type="GO" id="GO:0008610">
    <property type="term" value="P:lipid biosynthetic process"/>
    <property type="evidence" value="ECO:0007669"/>
    <property type="project" value="UniProtKB-ARBA"/>
</dbReference>
<dbReference type="Gene3D" id="3.40.50.12780">
    <property type="entry name" value="N-terminal domain of ligase-like"/>
    <property type="match status" value="3"/>
</dbReference>
<dbReference type="PANTHER" id="PTHR45527">
    <property type="entry name" value="NONRIBOSOMAL PEPTIDE SYNTHETASE"/>
    <property type="match status" value="1"/>
</dbReference>
<dbReference type="Pfam" id="PF00501">
    <property type="entry name" value="AMP-binding"/>
    <property type="match status" value="3"/>
</dbReference>
<keyword evidence="2" id="KW-0596">Phosphopantetheine</keyword>
<dbReference type="InterPro" id="IPR010071">
    <property type="entry name" value="AA_adenyl_dom"/>
</dbReference>
<reference evidence="6" key="1">
    <citation type="submission" date="2022-09" db="EMBL/GenBank/DDBJ databases">
        <title>Culturomic study of gut microbiota in children with autism spectrum disorder.</title>
        <authorList>
            <person name="Efimov B.A."/>
            <person name="Chaplin A.V."/>
            <person name="Sokolova S.R."/>
            <person name="Pikina A.P."/>
            <person name="Korzhanova M."/>
            <person name="Belova V."/>
            <person name="Korostin D."/>
        </authorList>
    </citation>
    <scope>NUCLEOTIDE SEQUENCE</scope>
    <source>
        <strain evidence="6">ASD5510</strain>
    </source>
</reference>
<dbReference type="InterPro" id="IPR042099">
    <property type="entry name" value="ANL_N_sf"/>
</dbReference>
<evidence type="ECO:0000256" key="1">
    <source>
        <dbReference type="ARBA" id="ARBA00001957"/>
    </source>
</evidence>
<dbReference type="InterPro" id="IPR009081">
    <property type="entry name" value="PP-bd_ACP"/>
</dbReference>
<evidence type="ECO:0000256" key="3">
    <source>
        <dbReference type="ARBA" id="ARBA00022553"/>
    </source>
</evidence>
<sequence>MQLYLEQLAEHIKNIPGKTAIADREGERETSYETLWSLSDRIAAVLIKRGVRKGTFVSILLPREMEYIAASLGILKAGGVIVPLSFSYPKERIDFINDQCGAGAVIDEKFLAELPKETGRLCLPKIEGTDRALAVYTSGSTGTPKGIVHSHLSLASAARRSAQVFVTAEDVYLSNLPFHFVAIVVDVFMGLYAGGSVHINSEEGRKDIRRIEDYIADHRITATLISPQMMKLFKNKGDSLRTVLCGSERVSGVYGDGYQIYNIYGSSETTPAATFFKVDREYDNTPIGKPFPDMGIYVLREDGSQAGPEETGEICISGYLAEGYLGLPEKTAETFTESPFAKGETDRVLYHSGDLGYLQKDGNLVYVNRKDWMVKINGQRVETGEIEAIISGLSYVKTAVVKGFENEYGQTWLCGYFQLEDGDGPENPAAAIKGELKKKLADYMIPQFLIRMDAFPLNQNGKLDRLALKAPDASAFKAEYQAPQSEEEAAICRGFEAVLAIDRIGRKDDFFTIGGDSIKAVRLQEFCQDLFLTSAQIFEGRTPAGIAALLDGQKADPYAGCDSPRDFYPLTDSQLGVFLECMQSPESVMYNIPFCLTAPGDTDVPRLQRALETVVRHYPALLVGTGQKDGEYGMIPLPDREAVIPVREIAGSEMEKIKACFVRAFDLEKGPFFRIELYKTEQQVYLLADFHHIISDGASVAEFFRQTARAYEGKPLEKEVISQFTLANYEKTLKEKDVYKEAKAYFEEYLAGNKVDVSPVFDRPEDPQQFVRPGKRHYVNLAGKLSSEELERFSRQAGVTENTVFLGAYAYALAKYTGQSEALLATVNNGRHDPRMNHTLGMLVRTLPVYLSIDEEETVAGFLENLQSRFFETMSHDCCSFGELAREYGVTSDLLFVYQAQTLNSVTLDGAEVPMEALETGNSLANIALHVFRKKGSYDMFFEYRSDVYERKTIETLGNLLVRVVRGFLEYGRLKELPLVSPQEVGMLESFYGETISYDRSKTIVDLFREQAGRVPEKTAVIYKEKRIAYREVDELSERIAAYVSGQGIGREQVVAVLIPRCEYMAIASLGVMKAGAAYQPLDPTYPMDRLAFMMEDAGVELLIADESLLSLVPQFKGKVLLTKDIPSLPPAEEPGKTDPAPEDLFILLYTSGTTGTPKGCMLTQANITAFCHWYQSFYEMEDESVVGAYASYGFDACMMDLYPALTFGAAVLIIPEELRLELVSLNQYLENEKATHIFMTTQVGRQFAAEMENHSLRHLSTGGETLVPVRVEADYAFYNVYGPTECTIYTTAFEVDKTAAYENVPIGRPLGNLELYILDKQQRRVPPGALGELCVAGYQVSRGYLGRPEQTEKVFTSNPFTNREGFERMYHTGDIVRFLPDGNIQFIGRRDGQVKIRGFRIELTEVEGIIRQYPGIKDATVMAFDAPAGGKAIAAYVVSDETVDIQRLNAFIQEEKPPYMVPAVTMQIDEIPLNQNMKVNRRALPDPLSQTPKTGGDDSRPLTLLEQELKELVGGIVGHEEFSVGTELTRAGITSLSAIKLAAAIEKEYGLTLEVKAMMKQCTILSIEDEIYKSLRSGALPAARKEQRALRDTYPLTQAQMGVYYDAVRRPEDTGYNIPAVFRFPGELTAETLADAARTVVKAHPYLSARLCSRDGALVQVPFEEEPVIEVHSMSEDAFGDYRDRFVKPFELENSRLYRLAAVETEAGLYLLADFHHIIFDGGSLDVFLRQVAAACEGAEAEKEDYSYFDYAADRQAAEDSDAYRQAGEFFADLLKNCEGASQLTPDLAGEETAGRKAEQAVFVDGEKLDAFCRAGGVTPAHLFLAGVFYTLARFLHTEEVYLSTISSGRSDLKVRQSLGMFVNTLPLAASLGQGKTAIDFIRESADLMMDAVSHEGYPFSKIAQDYDFAPQIMYACQLGVLEKVELLGSQVEMESLESDTPKFKISIHIEEREGRPAVCVQYNDALYSGELAALLAGSIALCVERMMAGPQCPLRSISLVTEPQRKVLEGFCRRAAAEPEEEIFHKAFEKQAALHKNKTALIASEGSYTYGELDERMNRVAGALAARGFGPGQSAAVLLPRTGALIIAMYGVMKAGGAYIPCDPDYPAERIRQITEDSSASLVITTADRLADYEQAVDMEELLAYEGAPAPLAAVTGHDLAYMIYTSGSTGKPKGVMLEHRGIVNYTRNHEANPHVRACAEEGHVMVSVTTVSFDMSLKETAVALLNGLTLVLADEDCANHPLKLAELMEKTGGDIFNATPSRMLQYMESAEFCRALAGCKVVMSGGEQYSLKLLEKLKKVTKARIFNTYGPTEITVSSNAKELTFADRITIGPPLLNYTEFIADSDGNPLPPGVTGELYIGGMGVARGYHNLPEMTEERFITAFGQRVYKSGDYARWTPEGDVVILGRTDNQIKLRGLRIELEEIESCIGGYPGVKNAVTVIREINGTEHLCAYFTAEKAVEVSQLKAFLQEKLTKYMVPTGYCQLETLPMTPNGKIDRKALPEPKLAEAGEYTAPMGEEERVFCQIFADVLKLDKVGANDDFFDLGGTSLRVTSVIIAATEAGFDITYGDVFSHTTPRRLAAMFRTDAGDSASELEDLSDYDYTNVGRMLAENSLDSFVCGQRLPLGNVLLTGATGFLGIHILREFLESESGRVYCILRKGNYDSLEKRLSTMLFYYFETTYEELFGDRILLVEGDVTDPGVFQRLEGEDIQTVINCAANVKHFSKGTDIEDVNVGGVLNAIDYCKRTGSRIVHISTTSVSGFSVGDVPPSNTVMSEQMLYFGQALDTKYGHSKFLAERAVLEAAAAGLSAKIMRVGNLSARDTDGEFQMNFATNSFVGRLKSYELIGKFPYSMMDMTAEMAPIDSTARAILTLAKTPKACCLFHPYNNHSIYLGDIICAMKSCGVEIELAEEADYLAALETAQKDPDKAAVLSSMIAYENMGHGKKTVSIARTNDYTMQVLYRMGYQWPTTSKEYVGRFVEAMEGLGFFAGA</sequence>
<dbReference type="Gene3D" id="3.30.559.30">
    <property type="entry name" value="Nonribosomal peptide synthetase, condensation domain"/>
    <property type="match status" value="2"/>
</dbReference>
<dbReference type="InterPro" id="IPR000873">
    <property type="entry name" value="AMP-dep_synth/lig_dom"/>
</dbReference>
<dbReference type="SMART" id="SM00823">
    <property type="entry name" value="PKS_PP"/>
    <property type="match status" value="3"/>
</dbReference>
<proteinExistence type="predicted"/>
<dbReference type="InterPro" id="IPR025110">
    <property type="entry name" value="AMP-bd_C"/>
</dbReference>
<evidence type="ECO:0000259" key="5">
    <source>
        <dbReference type="PROSITE" id="PS50075"/>
    </source>
</evidence>
<evidence type="ECO:0000313" key="6">
    <source>
        <dbReference type="EMBL" id="MCU7379676.1"/>
    </source>
</evidence>
<evidence type="ECO:0000256" key="2">
    <source>
        <dbReference type="ARBA" id="ARBA00022450"/>
    </source>
</evidence>
<dbReference type="SUPFAM" id="SSF51735">
    <property type="entry name" value="NAD(P)-binding Rossmann-fold domains"/>
    <property type="match status" value="1"/>
</dbReference>
<gene>
    <name evidence="6" type="ORF">OBO34_15125</name>
</gene>
<dbReference type="Pfam" id="PF00668">
    <property type="entry name" value="Condensation"/>
    <property type="match status" value="2"/>
</dbReference>
<dbReference type="NCBIfam" id="NF003417">
    <property type="entry name" value="PRK04813.1"/>
    <property type="match status" value="3"/>
</dbReference>
<dbReference type="Pfam" id="PF07993">
    <property type="entry name" value="NAD_binding_4"/>
    <property type="match status" value="1"/>
</dbReference>
<dbReference type="Gene3D" id="1.10.1200.10">
    <property type="entry name" value="ACP-like"/>
    <property type="match status" value="3"/>
</dbReference>
<keyword evidence="7" id="KW-1185">Reference proteome</keyword>
<dbReference type="FunFam" id="3.40.50.980:FF:000001">
    <property type="entry name" value="Non-ribosomal peptide synthetase"/>
    <property type="match status" value="1"/>
</dbReference>
<dbReference type="CDD" id="cd05930">
    <property type="entry name" value="A_NRPS"/>
    <property type="match status" value="3"/>
</dbReference>
<evidence type="ECO:0000313" key="7">
    <source>
        <dbReference type="Proteomes" id="UP001065549"/>
    </source>
</evidence>
<dbReference type="NCBIfam" id="TIGR01733">
    <property type="entry name" value="AA-adenyl-dom"/>
    <property type="match status" value="2"/>
</dbReference>
<dbReference type="InterPro" id="IPR020845">
    <property type="entry name" value="AMP-binding_CS"/>
</dbReference>
<feature type="domain" description="Carrier" evidence="5">
    <location>
        <begin position="2518"/>
        <end position="2592"/>
    </location>
</feature>
<dbReference type="Proteomes" id="UP001065549">
    <property type="component" value="Unassembled WGS sequence"/>
</dbReference>
<dbReference type="Gene3D" id="3.30.300.30">
    <property type="match status" value="3"/>
</dbReference>
<dbReference type="SUPFAM" id="SSF52777">
    <property type="entry name" value="CoA-dependent acyltransferases"/>
    <property type="match status" value="4"/>
</dbReference>
<comment type="cofactor">
    <cofactor evidence="1">
        <name>pantetheine 4'-phosphate</name>
        <dbReference type="ChEBI" id="CHEBI:47942"/>
    </cofactor>
</comment>
<name>A0A9J6QV08_9FIRM</name>
<dbReference type="Pfam" id="PF00550">
    <property type="entry name" value="PP-binding"/>
    <property type="match status" value="2"/>
</dbReference>
<dbReference type="EMBL" id="JAOSHN010000006">
    <property type="protein sequence ID" value="MCU7379676.1"/>
    <property type="molecule type" value="Genomic_DNA"/>
</dbReference>
<dbReference type="GO" id="GO:0005737">
    <property type="term" value="C:cytoplasm"/>
    <property type="evidence" value="ECO:0007669"/>
    <property type="project" value="TreeGrafter"/>
</dbReference>
<feature type="domain" description="Carrier" evidence="5">
    <location>
        <begin position="1501"/>
        <end position="1576"/>
    </location>
</feature>
<dbReference type="PROSITE" id="PS50075">
    <property type="entry name" value="CARRIER"/>
    <property type="match status" value="3"/>
</dbReference>
<accession>A0A9J6QV08</accession>